<dbReference type="PANTHER" id="PTHR10381">
    <property type="entry name" value="ATP-DEPENDENT CLP PROTEASE PROTEOLYTIC SUBUNIT"/>
    <property type="match status" value="1"/>
</dbReference>
<gene>
    <name evidence="10" type="ORF">CEUSTIGMA_g1481.t1</name>
</gene>
<name>A0A250WTA0_9CHLO</name>
<evidence type="ECO:0000256" key="7">
    <source>
        <dbReference type="RuleBase" id="RU000549"/>
    </source>
</evidence>
<dbReference type="Proteomes" id="UP000232323">
    <property type="component" value="Unassembled WGS sequence"/>
</dbReference>
<organism evidence="10 11">
    <name type="scientific">Chlamydomonas eustigma</name>
    <dbReference type="NCBI Taxonomy" id="1157962"/>
    <lineage>
        <taxon>Eukaryota</taxon>
        <taxon>Viridiplantae</taxon>
        <taxon>Chlorophyta</taxon>
        <taxon>core chlorophytes</taxon>
        <taxon>Chlorophyceae</taxon>
        <taxon>CS clade</taxon>
        <taxon>Chlamydomonadales</taxon>
        <taxon>Chlamydomonadaceae</taxon>
        <taxon>Chlamydomonas</taxon>
    </lineage>
</organism>
<dbReference type="Pfam" id="PF00574">
    <property type="entry name" value="CLP_protease"/>
    <property type="match status" value="1"/>
</dbReference>
<dbReference type="PANTHER" id="PTHR10381:SF50">
    <property type="entry name" value="ATP-DEPENDENT CLP PROTEASE PROTEOLYTIC SUBUNIT 3, CHLOROPLASTIC"/>
    <property type="match status" value="1"/>
</dbReference>
<accession>A0A250WTA0</accession>
<evidence type="ECO:0000256" key="5">
    <source>
        <dbReference type="PROSITE-ProRule" id="PRU10085"/>
    </source>
</evidence>
<dbReference type="Gene3D" id="3.90.226.10">
    <property type="entry name" value="2-enoyl-CoA Hydratase, Chain A, domain 1"/>
    <property type="match status" value="1"/>
</dbReference>
<dbReference type="AlphaFoldDB" id="A0A250WTA0"/>
<dbReference type="STRING" id="1157962.A0A250WTA0"/>
<feature type="region of interest" description="Disordered" evidence="9">
    <location>
        <begin position="378"/>
        <end position="404"/>
    </location>
</feature>
<dbReference type="HAMAP" id="MF_00444">
    <property type="entry name" value="ClpP"/>
    <property type="match status" value="1"/>
</dbReference>
<dbReference type="NCBIfam" id="NF009205">
    <property type="entry name" value="PRK12553.1"/>
    <property type="match status" value="1"/>
</dbReference>
<dbReference type="GO" id="GO:0009534">
    <property type="term" value="C:chloroplast thylakoid"/>
    <property type="evidence" value="ECO:0007669"/>
    <property type="project" value="UniProtKB-ARBA"/>
</dbReference>
<sequence length="404" mass="45183">MSTTIHLRRSVLAIQATPFCLLRVLEQEARDSGRKCNPGSLLDTLILYSAYRNTSLVMAALTGPRSVNPRHTARQSLRVQSSRPQVIAFSWSQADKPKGWDRPWINIQANGQPILAPRSSEMQGDPFGSLLRQRTIFMGGEVEDFGADALVSQLLLLDSQDQGKDIRLFINSPGGSVTAGMGIYDAMMLCRSDVSTYCFGLAASMGAFLLGAGKRGKRYSMPNSRIMIHQPLGGASGQAVDIEIQAKEIMYHKANLNRIIADYTSQPLSKVEEDTDRDRYMSPIEAKEYGIIDHIVGGEEAVFNVKGSLKKFPKVKEEFINDENDLTRRNIMDGDPFMVTSPSWRFRSPEVEPYMPSQSSGSPWFKVKRVSKEDYKEMLERNRSAQTAVEPEKMSPKEKIDSAW</sequence>
<comment type="caution">
    <text evidence="10">The sequence shown here is derived from an EMBL/GenBank/DDBJ whole genome shotgun (WGS) entry which is preliminary data.</text>
</comment>
<dbReference type="GO" id="GO:0051117">
    <property type="term" value="F:ATPase binding"/>
    <property type="evidence" value="ECO:0007669"/>
    <property type="project" value="TreeGrafter"/>
</dbReference>
<keyword evidence="4 7" id="KW-0720">Serine protease</keyword>
<comment type="similarity">
    <text evidence="1 8">Belongs to the peptidase S14 family.</text>
</comment>
<evidence type="ECO:0000256" key="8">
    <source>
        <dbReference type="RuleBase" id="RU003567"/>
    </source>
</evidence>
<dbReference type="OrthoDB" id="2017408at2759"/>
<proteinExistence type="inferred from homology"/>
<dbReference type="GO" id="GO:0004176">
    <property type="term" value="F:ATP-dependent peptidase activity"/>
    <property type="evidence" value="ECO:0007669"/>
    <property type="project" value="InterPro"/>
</dbReference>
<dbReference type="GO" id="GO:0006515">
    <property type="term" value="P:protein quality control for misfolded or incompletely synthesized proteins"/>
    <property type="evidence" value="ECO:0007669"/>
    <property type="project" value="TreeGrafter"/>
</dbReference>
<evidence type="ECO:0000256" key="4">
    <source>
        <dbReference type="ARBA" id="ARBA00022825"/>
    </source>
</evidence>
<evidence type="ECO:0000256" key="6">
    <source>
        <dbReference type="PROSITE-ProRule" id="PRU10086"/>
    </source>
</evidence>
<reference evidence="10 11" key="1">
    <citation type="submission" date="2017-08" db="EMBL/GenBank/DDBJ databases">
        <title>Acidophilic green algal genome provides insights into adaptation to an acidic environment.</title>
        <authorList>
            <person name="Hirooka S."/>
            <person name="Hirose Y."/>
            <person name="Kanesaki Y."/>
            <person name="Higuchi S."/>
            <person name="Fujiwara T."/>
            <person name="Onuma R."/>
            <person name="Era A."/>
            <person name="Ohbayashi R."/>
            <person name="Uzuka A."/>
            <person name="Nozaki H."/>
            <person name="Yoshikawa H."/>
            <person name="Miyagishima S.Y."/>
        </authorList>
    </citation>
    <scope>NUCLEOTIDE SEQUENCE [LARGE SCALE GENOMIC DNA]</scope>
    <source>
        <strain evidence="10 11">NIES-2499</strain>
    </source>
</reference>
<evidence type="ECO:0000313" key="10">
    <source>
        <dbReference type="EMBL" id="GAX74031.1"/>
    </source>
</evidence>
<dbReference type="PROSITE" id="PS00382">
    <property type="entry name" value="CLP_PROTEASE_HIS"/>
    <property type="match status" value="1"/>
</dbReference>
<dbReference type="InterPro" id="IPR018215">
    <property type="entry name" value="ClpP_Ser_AS"/>
</dbReference>
<dbReference type="GO" id="GO:0009840">
    <property type="term" value="C:chloroplastic endopeptidase Clp complex"/>
    <property type="evidence" value="ECO:0007669"/>
    <property type="project" value="UniProtKB-ARBA"/>
</dbReference>
<dbReference type="EC" id="3.4.21.92" evidence="7"/>
<evidence type="ECO:0000313" key="11">
    <source>
        <dbReference type="Proteomes" id="UP000232323"/>
    </source>
</evidence>
<dbReference type="GO" id="GO:0004252">
    <property type="term" value="F:serine-type endopeptidase activity"/>
    <property type="evidence" value="ECO:0007669"/>
    <property type="project" value="UniProtKB-EC"/>
</dbReference>
<dbReference type="SUPFAM" id="SSF52096">
    <property type="entry name" value="ClpP/crotonase"/>
    <property type="match status" value="1"/>
</dbReference>
<dbReference type="InterPro" id="IPR023562">
    <property type="entry name" value="ClpP/TepA"/>
</dbReference>
<dbReference type="NCBIfam" id="NF001368">
    <property type="entry name" value="PRK00277.1"/>
    <property type="match status" value="1"/>
</dbReference>
<keyword evidence="3 7" id="KW-0378">Hydrolase</keyword>
<feature type="active site" evidence="5">
    <location>
        <position position="204"/>
    </location>
</feature>
<dbReference type="CDD" id="cd07017">
    <property type="entry name" value="S14_ClpP_2"/>
    <property type="match status" value="1"/>
</dbReference>
<dbReference type="EMBL" id="BEGY01000005">
    <property type="protein sequence ID" value="GAX74031.1"/>
    <property type="molecule type" value="Genomic_DNA"/>
</dbReference>
<dbReference type="InterPro" id="IPR001907">
    <property type="entry name" value="ClpP"/>
</dbReference>
<dbReference type="InterPro" id="IPR029045">
    <property type="entry name" value="ClpP/crotonase-like_dom_sf"/>
</dbReference>
<evidence type="ECO:0000256" key="2">
    <source>
        <dbReference type="ARBA" id="ARBA00022670"/>
    </source>
</evidence>
<protein>
    <recommendedName>
        <fullName evidence="8">ATP-dependent Clp protease proteolytic subunit</fullName>
        <ecNumber evidence="7">3.4.21.92</ecNumber>
    </recommendedName>
</protein>
<dbReference type="PRINTS" id="PR00127">
    <property type="entry name" value="CLPPROTEASEP"/>
</dbReference>
<feature type="compositionally biased region" description="Basic and acidic residues" evidence="9">
    <location>
        <begin position="390"/>
        <end position="404"/>
    </location>
</feature>
<feature type="active site" evidence="6">
    <location>
        <position position="229"/>
    </location>
</feature>
<dbReference type="FunFam" id="3.90.226.10:FF:000001">
    <property type="entry name" value="ATP-dependent Clp protease proteolytic subunit"/>
    <property type="match status" value="1"/>
</dbReference>
<evidence type="ECO:0000256" key="3">
    <source>
        <dbReference type="ARBA" id="ARBA00022801"/>
    </source>
</evidence>
<evidence type="ECO:0000256" key="1">
    <source>
        <dbReference type="ARBA" id="ARBA00007039"/>
    </source>
</evidence>
<evidence type="ECO:0000256" key="9">
    <source>
        <dbReference type="SAM" id="MobiDB-lite"/>
    </source>
</evidence>
<dbReference type="InterPro" id="IPR033135">
    <property type="entry name" value="ClpP_His_AS"/>
</dbReference>
<keyword evidence="2 7" id="KW-0645">Protease</keyword>
<dbReference type="PROSITE" id="PS00381">
    <property type="entry name" value="CLP_PROTEASE_SER"/>
    <property type="match status" value="1"/>
</dbReference>
<keyword evidence="11" id="KW-1185">Reference proteome</keyword>